<organism evidence="5 6">
    <name type="scientific">Digitaria exilis</name>
    <dbReference type="NCBI Taxonomy" id="1010633"/>
    <lineage>
        <taxon>Eukaryota</taxon>
        <taxon>Viridiplantae</taxon>
        <taxon>Streptophyta</taxon>
        <taxon>Embryophyta</taxon>
        <taxon>Tracheophyta</taxon>
        <taxon>Spermatophyta</taxon>
        <taxon>Magnoliopsida</taxon>
        <taxon>Liliopsida</taxon>
        <taxon>Poales</taxon>
        <taxon>Poaceae</taxon>
        <taxon>PACMAD clade</taxon>
        <taxon>Panicoideae</taxon>
        <taxon>Panicodae</taxon>
        <taxon>Paniceae</taxon>
        <taxon>Anthephorinae</taxon>
        <taxon>Digitaria</taxon>
    </lineage>
</organism>
<dbReference type="OrthoDB" id="9990610at2759"/>
<keyword evidence="1" id="KW-0677">Repeat</keyword>
<accession>A0A835FC98</accession>
<dbReference type="NCBIfam" id="TIGR00756">
    <property type="entry name" value="PPR"/>
    <property type="match status" value="2"/>
</dbReference>
<evidence type="ECO:0000256" key="2">
    <source>
        <dbReference type="ARBA" id="ARBA00022946"/>
    </source>
</evidence>
<feature type="region of interest" description="Disordered" evidence="4">
    <location>
        <begin position="93"/>
        <end position="138"/>
    </location>
</feature>
<name>A0A835FC98_9POAL</name>
<dbReference type="Proteomes" id="UP000636709">
    <property type="component" value="Unassembled WGS sequence"/>
</dbReference>
<reference evidence="5" key="1">
    <citation type="submission" date="2020-07" db="EMBL/GenBank/DDBJ databases">
        <title>Genome sequence and genetic diversity analysis of an under-domesticated orphan crop, white fonio (Digitaria exilis).</title>
        <authorList>
            <person name="Bennetzen J.L."/>
            <person name="Chen S."/>
            <person name="Ma X."/>
            <person name="Wang X."/>
            <person name="Yssel A.E.J."/>
            <person name="Chaluvadi S.R."/>
            <person name="Johnson M."/>
            <person name="Gangashetty P."/>
            <person name="Hamidou F."/>
            <person name="Sanogo M.D."/>
            <person name="Zwaenepoel A."/>
            <person name="Wallace J."/>
            <person name="Van De Peer Y."/>
            <person name="Van Deynze A."/>
        </authorList>
    </citation>
    <scope>NUCLEOTIDE SEQUENCE</scope>
    <source>
        <tissue evidence="5">Leaves</tissue>
    </source>
</reference>
<dbReference type="InterPro" id="IPR011990">
    <property type="entry name" value="TPR-like_helical_dom_sf"/>
</dbReference>
<dbReference type="PROSITE" id="PS51375">
    <property type="entry name" value="PPR"/>
    <property type="match status" value="1"/>
</dbReference>
<dbReference type="FunFam" id="1.25.40.10:FF:000804">
    <property type="entry name" value="Pentatricopeptide repeat-containing protein, chloroplastic"/>
    <property type="match status" value="1"/>
</dbReference>
<dbReference type="AlphaFoldDB" id="A0A835FC98"/>
<feature type="compositionally biased region" description="Polar residues" evidence="4">
    <location>
        <begin position="8"/>
        <end position="18"/>
    </location>
</feature>
<dbReference type="PANTHER" id="PTHR47926:SF382">
    <property type="entry name" value="PENTACOTRIPEPTIDE-REPEAT REGION OF PRORP DOMAIN-CONTAINING PROTEIN"/>
    <property type="match status" value="1"/>
</dbReference>
<dbReference type="Gene3D" id="1.25.40.10">
    <property type="entry name" value="Tetratricopeptide repeat domain"/>
    <property type="match status" value="1"/>
</dbReference>
<dbReference type="PRINTS" id="PR01217">
    <property type="entry name" value="PRICHEXTENSN"/>
</dbReference>
<evidence type="ECO:0000313" key="5">
    <source>
        <dbReference type="EMBL" id="KAF8737085.1"/>
    </source>
</evidence>
<feature type="compositionally biased region" description="Low complexity" evidence="4">
    <location>
        <begin position="30"/>
        <end position="42"/>
    </location>
</feature>
<feature type="compositionally biased region" description="Low complexity" evidence="4">
    <location>
        <begin position="94"/>
        <end position="118"/>
    </location>
</feature>
<feature type="compositionally biased region" description="Low complexity" evidence="4">
    <location>
        <begin position="153"/>
        <end position="165"/>
    </location>
</feature>
<feature type="region of interest" description="Disordered" evidence="4">
    <location>
        <begin position="1"/>
        <end position="69"/>
    </location>
</feature>
<keyword evidence="6" id="KW-1185">Reference proteome</keyword>
<evidence type="ECO:0008006" key="7">
    <source>
        <dbReference type="Google" id="ProtNLM"/>
    </source>
</evidence>
<comment type="caution">
    <text evidence="5">The sequence shown here is derived from an EMBL/GenBank/DDBJ whole genome shotgun (WGS) entry which is preliminary data.</text>
</comment>
<feature type="region of interest" description="Disordered" evidence="4">
    <location>
        <begin position="153"/>
        <end position="179"/>
    </location>
</feature>
<dbReference type="InterPro" id="IPR046960">
    <property type="entry name" value="PPR_At4g14850-like_plant"/>
</dbReference>
<feature type="repeat" description="PPR" evidence="3">
    <location>
        <begin position="206"/>
        <end position="240"/>
    </location>
</feature>
<keyword evidence="2" id="KW-0809">Transit peptide</keyword>
<gene>
    <name evidence="5" type="ORF">HU200_014211</name>
</gene>
<evidence type="ECO:0000256" key="1">
    <source>
        <dbReference type="ARBA" id="ARBA00022737"/>
    </source>
</evidence>
<evidence type="ECO:0000313" key="6">
    <source>
        <dbReference type="Proteomes" id="UP000636709"/>
    </source>
</evidence>
<dbReference type="InterPro" id="IPR002885">
    <property type="entry name" value="PPR_rpt"/>
</dbReference>
<protein>
    <recommendedName>
        <fullName evidence="7">Pentatricopeptide repeat-containing protein</fullName>
    </recommendedName>
</protein>
<feature type="compositionally biased region" description="Pro residues" evidence="4">
    <location>
        <begin position="119"/>
        <end position="135"/>
    </location>
</feature>
<dbReference type="GO" id="GO:0009451">
    <property type="term" value="P:RNA modification"/>
    <property type="evidence" value="ECO:0007669"/>
    <property type="project" value="InterPro"/>
</dbReference>
<sequence length="333" mass="34747">MPHFIVDETNTIPATTSNAFPATGPPAPPFAAGGHRPATASPSRRRAGLATRPPPPVPGARPHSGLASSHTALASRLLNSLLPHVPATASLPFSASSRATTSRSCSSPPPRTTAATRAPSPPPARSTPSPSPPATLPSDLRLANSLLSLYLSSAPRPPRAASSPTSPAPTPSPGTPSSVHASAWAFSLTRAACSTKCRSGTSSLRDVVSWNSMLDGFAQAGDVRMARMVFDGMPRKSVVSWNVVLALYAKVKDWRECLRLFDAMMAMGGNIPNEKTFVSVLTACGNLGEIERGNGAWLDPREVGEACAGRTTAYCIAYNVCQVWVDGDSKGDI</sequence>
<dbReference type="EMBL" id="JACEFO010001411">
    <property type="protein sequence ID" value="KAF8737085.1"/>
    <property type="molecule type" value="Genomic_DNA"/>
</dbReference>
<evidence type="ECO:0000256" key="3">
    <source>
        <dbReference type="PROSITE-ProRule" id="PRU00708"/>
    </source>
</evidence>
<dbReference type="GO" id="GO:0003723">
    <property type="term" value="F:RNA binding"/>
    <property type="evidence" value="ECO:0007669"/>
    <property type="project" value="InterPro"/>
</dbReference>
<dbReference type="PANTHER" id="PTHR47926">
    <property type="entry name" value="PENTATRICOPEPTIDE REPEAT-CONTAINING PROTEIN"/>
    <property type="match status" value="1"/>
</dbReference>
<dbReference type="Pfam" id="PF13041">
    <property type="entry name" value="PPR_2"/>
    <property type="match status" value="1"/>
</dbReference>
<proteinExistence type="predicted"/>
<evidence type="ECO:0000256" key="4">
    <source>
        <dbReference type="SAM" id="MobiDB-lite"/>
    </source>
</evidence>